<dbReference type="SUPFAM" id="SSF50998">
    <property type="entry name" value="Quinoprotein alcohol dehydrogenase-like"/>
    <property type="match status" value="1"/>
</dbReference>
<proteinExistence type="predicted"/>
<dbReference type="Proteomes" id="UP000732377">
    <property type="component" value="Unassembled WGS sequence"/>
</dbReference>
<dbReference type="EMBL" id="PIUK01000287">
    <property type="protein sequence ID" value="MBY6277945.1"/>
    <property type="molecule type" value="Genomic_DNA"/>
</dbReference>
<name>A0A953IG68_SYMTR</name>
<dbReference type="InterPro" id="IPR011047">
    <property type="entry name" value="Quinoprotein_ADH-like_sf"/>
</dbReference>
<reference evidence="1" key="1">
    <citation type="submission" date="2017-11" db="EMBL/GenBank/DDBJ databases">
        <title>Three new genomes from thermophilic consortium.</title>
        <authorList>
            <person name="Quaggio R."/>
            <person name="Amgarten D."/>
            <person name="Setubal J.C."/>
        </authorList>
    </citation>
    <scope>NUCLEOTIDE SEQUENCE</scope>
    <source>
        <strain evidence="1">ZCTH01-B2</strain>
    </source>
</reference>
<protein>
    <submittedName>
        <fullName evidence="1">Uncharacterized protein</fullName>
    </submittedName>
</protein>
<evidence type="ECO:0000313" key="2">
    <source>
        <dbReference type="Proteomes" id="UP000732377"/>
    </source>
</evidence>
<gene>
    <name evidence="1" type="ORF">CWE10_17465</name>
</gene>
<evidence type="ECO:0000313" key="1">
    <source>
        <dbReference type="EMBL" id="MBY6277945.1"/>
    </source>
</evidence>
<dbReference type="AlphaFoldDB" id="A0A953IG68"/>
<feature type="non-terminal residue" evidence="1">
    <location>
        <position position="155"/>
    </location>
</feature>
<comment type="caution">
    <text evidence="1">The sequence shown here is derived from an EMBL/GenBank/DDBJ whole genome shotgun (WGS) entry which is preliminary data.</text>
</comment>
<accession>A0A953IG68</accession>
<sequence>MRWQRWLAGVLTCVLVLVPNSAVLARDWITKGGSLQRMSAETDPHGLIELAPYWETTSLGESATQPVVIDGVIYHLAGDYLWRLRLDSSNQPIGEPERIRDVVKDDNIRFNRVPDGPFIAPQSTPTYSPETGILYFGTGYGWLWAYHTREGWSRP</sequence>
<organism evidence="1 2">
    <name type="scientific">Symbiobacterium thermophilum</name>
    <dbReference type="NCBI Taxonomy" id="2734"/>
    <lineage>
        <taxon>Bacteria</taxon>
        <taxon>Bacillati</taxon>
        <taxon>Bacillota</taxon>
        <taxon>Clostridia</taxon>
        <taxon>Eubacteriales</taxon>
        <taxon>Symbiobacteriaceae</taxon>
        <taxon>Symbiobacterium</taxon>
    </lineage>
</organism>